<comment type="caution">
    <text evidence="1">The sequence shown here is derived from an EMBL/GenBank/DDBJ whole genome shotgun (WGS) entry which is preliminary data.</text>
</comment>
<name>A0AB34CZT3_BACCE</name>
<dbReference type="AlphaFoldDB" id="A0AB34CZT3"/>
<accession>A0AB34CZT3</accession>
<reference evidence="1 2" key="1">
    <citation type="submission" date="2019-10" db="EMBL/GenBank/DDBJ databases">
        <title>Bacillus from the desert of Cuatro Cinegas, Coahuila.</title>
        <authorList>
            <person name="Olmedo-Alvarez G."/>
            <person name="Saldana S."/>
            <person name="Barcelo D."/>
        </authorList>
    </citation>
    <scope>NUCLEOTIDE SEQUENCE [LARGE SCALE GENOMIC DNA]</scope>
    <source>
        <strain evidence="1 2">CH101a_3T</strain>
    </source>
</reference>
<proteinExistence type="predicted"/>
<protein>
    <recommendedName>
        <fullName evidence="3">Transposase DDE domain-containing protein</fullName>
    </recommendedName>
</protein>
<feature type="non-terminal residue" evidence="1">
    <location>
        <position position="1"/>
    </location>
</feature>
<sequence>GLKSVQMQAYLTAACQNMKKIALHLTKKGLVAGYFSKLYYFIWFSFTKIKKDYRASGTPKGFPNTLKRQQRLCCCLLFTMTQ</sequence>
<dbReference type="EMBL" id="WBPB01000079">
    <property type="protein sequence ID" value="KAB2489851.1"/>
    <property type="molecule type" value="Genomic_DNA"/>
</dbReference>
<evidence type="ECO:0000313" key="2">
    <source>
        <dbReference type="Proteomes" id="UP000477920"/>
    </source>
</evidence>
<organism evidence="1 2">
    <name type="scientific">Bacillus cereus</name>
    <dbReference type="NCBI Taxonomy" id="1396"/>
    <lineage>
        <taxon>Bacteria</taxon>
        <taxon>Bacillati</taxon>
        <taxon>Bacillota</taxon>
        <taxon>Bacilli</taxon>
        <taxon>Bacillales</taxon>
        <taxon>Bacillaceae</taxon>
        <taxon>Bacillus</taxon>
        <taxon>Bacillus cereus group</taxon>
    </lineage>
</organism>
<evidence type="ECO:0000313" key="1">
    <source>
        <dbReference type="EMBL" id="KAB2489851.1"/>
    </source>
</evidence>
<dbReference type="Proteomes" id="UP000477920">
    <property type="component" value="Unassembled WGS sequence"/>
</dbReference>
<evidence type="ECO:0008006" key="3">
    <source>
        <dbReference type="Google" id="ProtNLM"/>
    </source>
</evidence>
<gene>
    <name evidence="1" type="ORF">F8158_30750</name>
</gene>